<keyword evidence="3" id="KW-1185">Reference proteome</keyword>
<proteinExistence type="predicted"/>
<evidence type="ECO:0000256" key="1">
    <source>
        <dbReference type="SAM" id="Phobius"/>
    </source>
</evidence>
<reference evidence="2 3" key="1">
    <citation type="submission" date="2022-10" db="EMBL/GenBank/DDBJ databases">
        <title>Luteolibacter flavescens strain MCCC 1K03193, whole genome shotgun sequencing project.</title>
        <authorList>
            <person name="Zhao G."/>
            <person name="Shen L."/>
        </authorList>
    </citation>
    <scope>NUCLEOTIDE SEQUENCE [LARGE SCALE GENOMIC DNA]</scope>
    <source>
        <strain evidence="2 3">MCCC 1K03193</strain>
    </source>
</reference>
<organism evidence="2 3">
    <name type="scientific">Luteolibacter flavescens</name>
    <dbReference type="NCBI Taxonomy" id="1859460"/>
    <lineage>
        <taxon>Bacteria</taxon>
        <taxon>Pseudomonadati</taxon>
        <taxon>Verrucomicrobiota</taxon>
        <taxon>Verrucomicrobiia</taxon>
        <taxon>Verrucomicrobiales</taxon>
        <taxon>Verrucomicrobiaceae</taxon>
        <taxon>Luteolibacter</taxon>
    </lineage>
</organism>
<evidence type="ECO:0000313" key="3">
    <source>
        <dbReference type="Proteomes" id="UP001207930"/>
    </source>
</evidence>
<sequence>MIRLLLVWLLFAGAGLAHQIEEISISVVLDGDRVTAIAEADAAYMLPEFRGDEDVEAKDLAWLREQDPAGWRRIAGECEDYWRSCFRLKADGADLAWTLSVPDLAKEKPGFLEEGDPEDLPMLAVRIEAVLPPGASKLGIDWKEPFGVNLIVTTGEGASAETKPLVSGESAVVAERAADASEMRPAETSFAGWIRLGFVHILPEGVDHILFVLGLFLLVPRWKPLLQQTIVFTLAHSLSLAAAASGWVRFPSTPVEVLIAASIAWVGIENFWAKELGKGRLVLVGIFGLVHGLGFAGVLAELLPAGQPEKLPAALFGFNVGVEFGQITVLAMAFATFAWWGEKRFVWVKRIGSAAVALAGVILVVERLAGIDLVSFL</sequence>
<keyword evidence="1" id="KW-0812">Transmembrane</keyword>
<protein>
    <submittedName>
        <fullName evidence="2">HupE/UreJ family protein</fullName>
    </submittedName>
</protein>
<comment type="caution">
    <text evidence="2">The sequence shown here is derived from an EMBL/GenBank/DDBJ whole genome shotgun (WGS) entry which is preliminary data.</text>
</comment>
<feature type="transmembrane region" description="Helical" evidence="1">
    <location>
        <begin position="315"/>
        <end position="339"/>
    </location>
</feature>
<dbReference type="EMBL" id="JAPDDS010000001">
    <property type="protein sequence ID" value="MCW1883519.1"/>
    <property type="molecule type" value="Genomic_DNA"/>
</dbReference>
<feature type="transmembrane region" description="Helical" evidence="1">
    <location>
        <begin position="254"/>
        <end position="272"/>
    </location>
</feature>
<dbReference type="Proteomes" id="UP001207930">
    <property type="component" value="Unassembled WGS sequence"/>
</dbReference>
<feature type="transmembrane region" description="Helical" evidence="1">
    <location>
        <begin position="351"/>
        <end position="371"/>
    </location>
</feature>
<keyword evidence="1" id="KW-0472">Membrane</keyword>
<keyword evidence="1" id="KW-1133">Transmembrane helix</keyword>
<dbReference type="InterPro" id="IPR032809">
    <property type="entry name" value="Put_HupE_UreJ"/>
</dbReference>
<name>A0ABT3FJX3_9BACT</name>
<gene>
    <name evidence="2" type="ORF">OKA04_02190</name>
</gene>
<dbReference type="Pfam" id="PF13795">
    <property type="entry name" value="HupE_UreJ_2"/>
    <property type="match status" value="1"/>
</dbReference>
<dbReference type="RefSeq" id="WP_264499478.1">
    <property type="nucleotide sequence ID" value="NZ_JAPDDS010000001.1"/>
</dbReference>
<feature type="transmembrane region" description="Helical" evidence="1">
    <location>
        <begin position="281"/>
        <end position="303"/>
    </location>
</feature>
<evidence type="ECO:0000313" key="2">
    <source>
        <dbReference type="EMBL" id="MCW1883519.1"/>
    </source>
</evidence>
<accession>A0ABT3FJX3</accession>